<reference evidence="3" key="1">
    <citation type="submission" date="2020-04" db="EMBL/GenBank/DDBJ databases">
        <authorList>
            <person name="Alioto T."/>
            <person name="Alioto T."/>
            <person name="Gomez Garrido J."/>
        </authorList>
    </citation>
    <scope>NUCLEOTIDE SEQUENCE</scope>
    <source>
        <strain evidence="3">A484AB</strain>
    </source>
</reference>
<accession>A0A6S7IKB6</accession>
<evidence type="ECO:0000256" key="2">
    <source>
        <dbReference type="SAM" id="MobiDB-lite"/>
    </source>
</evidence>
<keyword evidence="1" id="KW-0175">Coiled coil</keyword>
<sequence length="367" mass="41613">MYDEVDGTEINDDECLALCDNSRVYVIGAEWKPAASSPVPSPVVSSATTAVSKPVTATSFDASPVSSVIINEAEGSGEMSESSIGGYDNWMETDIDIITSTPNTKDPSEEKPAKQVQDEIVVPEQEKEAGETSQGYVRKRSSLGELEGSEIKKKKVDDEKPTDSPWSKLMRPEFPHAKQKGFKIYTKDEIRNCKYEGEQSRRKFWNEKAEQLCSHSETANLSKNKIGGIIDTAWTLRRTSLFRDEARRLDQNEEELFPDDTSASWKRGSGKQKAKTIGNNIEKMELAHLLVIEKDKELQNIKARLKKCTREERDLIEKEYKKTLSEFDVAYTKLKLAQEALSKALTHKKEIFDKRLKEKNEREFKSD</sequence>
<organism evidence="3 4">
    <name type="scientific">Paramuricea clavata</name>
    <name type="common">Red gorgonian</name>
    <name type="synonym">Violescent sea-whip</name>
    <dbReference type="NCBI Taxonomy" id="317549"/>
    <lineage>
        <taxon>Eukaryota</taxon>
        <taxon>Metazoa</taxon>
        <taxon>Cnidaria</taxon>
        <taxon>Anthozoa</taxon>
        <taxon>Octocorallia</taxon>
        <taxon>Malacalcyonacea</taxon>
        <taxon>Plexauridae</taxon>
        <taxon>Paramuricea</taxon>
    </lineage>
</organism>
<dbReference type="Proteomes" id="UP001152795">
    <property type="component" value="Unassembled WGS sequence"/>
</dbReference>
<evidence type="ECO:0000313" key="3">
    <source>
        <dbReference type="EMBL" id="CAB4019484.1"/>
    </source>
</evidence>
<keyword evidence="4" id="KW-1185">Reference proteome</keyword>
<feature type="compositionally biased region" description="Basic and acidic residues" evidence="2">
    <location>
        <begin position="106"/>
        <end position="117"/>
    </location>
</feature>
<dbReference type="AlphaFoldDB" id="A0A6S7IKB6"/>
<dbReference type="EMBL" id="CACRXK020010484">
    <property type="protein sequence ID" value="CAB4019484.1"/>
    <property type="molecule type" value="Genomic_DNA"/>
</dbReference>
<name>A0A6S7IKB6_PARCT</name>
<feature type="compositionally biased region" description="Basic and acidic residues" evidence="2">
    <location>
        <begin position="149"/>
        <end position="162"/>
    </location>
</feature>
<comment type="caution">
    <text evidence="3">The sequence shown here is derived from an EMBL/GenBank/DDBJ whole genome shotgun (WGS) entry which is preliminary data.</text>
</comment>
<evidence type="ECO:0000256" key="1">
    <source>
        <dbReference type="SAM" id="Coils"/>
    </source>
</evidence>
<gene>
    <name evidence="3" type="ORF">PACLA_8A075599</name>
</gene>
<evidence type="ECO:0000313" key="4">
    <source>
        <dbReference type="Proteomes" id="UP001152795"/>
    </source>
</evidence>
<feature type="coiled-coil region" evidence="1">
    <location>
        <begin position="291"/>
        <end position="318"/>
    </location>
</feature>
<feature type="region of interest" description="Disordered" evidence="2">
    <location>
        <begin position="98"/>
        <end position="173"/>
    </location>
</feature>
<protein>
    <submittedName>
        <fullName evidence="3">Uncharacterized protein</fullName>
    </submittedName>
</protein>
<proteinExistence type="predicted"/>
<dbReference type="OrthoDB" id="5990136at2759"/>